<evidence type="ECO:0000256" key="11">
    <source>
        <dbReference type="RuleBase" id="RU365090"/>
    </source>
</evidence>
<dbReference type="Pfam" id="PF03453">
    <property type="entry name" value="MoeA_N"/>
    <property type="match status" value="1"/>
</dbReference>
<evidence type="ECO:0000256" key="10">
    <source>
        <dbReference type="ARBA" id="ARBA00047317"/>
    </source>
</evidence>
<dbReference type="GO" id="GO:0061599">
    <property type="term" value="F:molybdopterin molybdotransferase activity"/>
    <property type="evidence" value="ECO:0007669"/>
    <property type="project" value="UniProtKB-UniRule"/>
</dbReference>
<dbReference type="InterPro" id="IPR036688">
    <property type="entry name" value="MoeA_C_domain_IV_sf"/>
</dbReference>
<dbReference type="GO" id="GO:0046872">
    <property type="term" value="F:metal ion binding"/>
    <property type="evidence" value="ECO:0007669"/>
    <property type="project" value="UniProtKB-UniRule"/>
</dbReference>
<sequence>MIVSCDTPGLLPISQALNAMRAAISAVQEQELCSLMQARGRILAEDVISQVNVPPSDNSAMDGYAMVAADLQDTDSLKLIGAAYAGIPFAGSVSKGQCVRIMTGAIIPAGADAVVMQENTSELASPSKTSTADEHQHKIIQFTQRPKLGNSVRKAGEDITQGAVVLNKGTRLLPSHLSLLASVGIANVSVVRKLNVGLIATGDELVSPGEALKAGQIYESNRYALHAMLQEFGANIIDFGIVEDKLDSLQRTFADADRQCDMVLSCGGVSVGDADYVKEVLQTLGSVNFWKVAIKPGKPFAFGKLSQAWFCGLPGNPVSSYVTFEQLVKPVLETLSGQTRRPALLLNATADCDIRKAPGRADYQRGIYRLDSNGELFVSPNGKQGSGVMSSIAHANCYIVLPQDTGSIEQGSTVQIQPFTSLAY</sequence>
<dbReference type="Pfam" id="PF00994">
    <property type="entry name" value="MoCF_biosynth"/>
    <property type="match status" value="1"/>
</dbReference>
<evidence type="ECO:0000256" key="4">
    <source>
        <dbReference type="ARBA" id="ARBA00010763"/>
    </source>
</evidence>
<evidence type="ECO:0000256" key="7">
    <source>
        <dbReference type="ARBA" id="ARBA00022723"/>
    </source>
</evidence>
<gene>
    <name evidence="13" type="primary">moeA</name>
    <name evidence="13" type="ORF">GPLA_2957</name>
</gene>
<organism evidence="13 14">
    <name type="scientific">Paraglaciecola polaris LMG 21857</name>
    <dbReference type="NCBI Taxonomy" id="1129793"/>
    <lineage>
        <taxon>Bacteria</taxon>
        <taxon>Pseudomonadati</taxon>
        <taxon>Pseudomonadota</taxon>
        <taxon>Gammaproteobacteria</taxon>
        <taxon>Alteromonadales</taxon>
        <taxon>Alteromonadaceae</taxon>
        <taxon>Paraglaciecola</taxon>
    </lineage>
</organism>
<dbReference type="SUPFAM" id="SSF63867">
    <property type="entry name" value="MoeA C-terminal domain-like"/>
    <property type="match status" value="1"/>
</dbReference>
<keyword evidence="5 11" id="KW-0500">Molybdenum</keyword>
<dbReference type="PROSITE" id="PS01079">
    <property type="entry name" value="MOCF_BIOSYNTHESIS_2"/>
    <property type="match status" value="1"/>
</dbReference>
<evidence type="ECO:0000313" key="14">
    <source>
        <dbReference type="Proteomes" id="UP000006322"/>
    </source>
</evidence>
<dbReference type="AlphaFoldDB" id="K7AEY6"/>
<dbReference type="SMART" id="SM00852">
    <property type="entry name" value="MoCF_biosynth"/>
    <property type="match status" value="1"/>
</dbReference>
<keyword evidence="8 11" id="KW-0460">Magnesium</keyword>
<evidence type="ECO:0000313" key="13">
    <source>
        <dbReference type="EMBL" id="GAC33850.1"/>
    </source>
</evidence>
<dbReference type="Pfam" id="PF03454">
    <property type="entry name" value="MoeA_C"/>
    <property type="match status" value="1"/>
</dbReference>
<dbReference type="RefSeq" id="WP_007105617.1">
    <property type="nucleotide sequence ID" value="NZ_BAER01000074.1"/>
</dbReference>
<dbReference type="SUPFAM" id="SSF63882">
    <property type="entry name" value="MoeA N-terminal region -like"/>
    <property type="match status" value="1"/>
</dbReference>
<dbReference type="NCBIfam" id="NF045515">
    <property type="entry name" value="Glp_gephyrin"/>
    <property type="match status" value="1"/>
</dbReference>
<dbReference type="OrthoDB" id="9804758at2"/>
<dbReference type="InterPro" id="IPR036135">
    <property type="entry name" value="MoeA_linker/N_sf"/>
</dbReference>
<evidence type="ECO:0000256" key="8">
    <source>
        <dbReference type="ARBA" id="ARBA00022842"/>
    </source>
</evidence>
<dbReference type="GO" id="GO:0006777">
    <property type="term" value="P:Mo-molybdopterin cofactor biosynthetic process"/>
    <property type="evidence" value="ECO:0007669"/>
    <property type="project" value="UniProtKB-UniRule"/>
</dbReference>
<dbReference type="GO" id="GO:0005829">
    <property type="term" value="C:cytosol"/>
    <property type="evidence" value="ECO:0007669"/>
    <property type="project" value="TreeGrafter"/>
</dbReference>
<dbReference type="InterPro" id="IPR008284">
    <property type="entry name" value="MoCF_biosynth_CS"/>
</dbReference>
<comment type="catalytic activity">
    <reaction evidence="10">
        <text>adenylyl-molybdopterin + molybdate = Mo-molybdopterin + AMP + H(+)</text>
        <dbReference type="Rhea" id="RHEA:35047"/>
        <dbReference type="ChEBI" id="CHEBI:15378"/>
        <dbReference type="ChEBI" id="CHEBI:36264"/>
        <dbReference type="ChEBI" id="CHEBI:62727"/>
        <dbReference type="ChEBI" id="CHEBI:71302"/>
        <dbReference type="ChEBI" id="CHEBI:456215"/>
        <dbReference type="EC" id="2.10.1.1"/>
    </reaction>
</comment>
<dbReference type="Proteomes" id="UP000006322">
    <property type="component" value="Unassembled WGS sequence"/>
</dbReference>
<keyword evidence="7 11" id="KW-0479">Metal-binding</keyword>
<dbReference type="SUPFAM" id="SSF53218">
    <property type="entry name" value="Molybdenum cofactor biosynthesis proteins"/>
    <property type="match status" value="1"/>
</dbReference>
<evidence type="ECO:0000256" key="5">
    <source>
        <dbReference type="ARBA" id="ARBA00022505"/>
    </source>
</evidence>
<reference evidence="14" key="1">
    <citation type="journal article" date="2014" name="Environ. Microbiol.">
        <title>Comparative genomics of the marine bacterial genus Glaciecola reveals the high degree of genomic diversity and genomic characteristic for cold adaptation.</title>
        <authorList>
            <person name="Qin Q.L."/>
            <person name="Xie B.B."/>
            <person name="Yu Y."/>
            <person name="Shu Y.L."/>
            <person name="Rong J.C."/>
            <person name="Zhang Y.J."/>
            <person name="Zhao D.L."/>
            <person name="Chen X.L."/>
            <person name="Zhang X.Y."/>
            <person name="Chen B."/>
            <person name="Zhou B.C."/>
            <person name="Zhang Y.Z."/>
        </authorList>
    </citation>
    <scope>NUCLEOTIDE SEQUENCE [LARGE SCALE GENOMIC DNA]</scope>
    <source>
        <strain evidence="14">LMG 21857</strain>
    </source>
</reference>
<dbReference type="Gene3D" id="2.40.340.10">
    <property type="entry name" value="MoeA, C-terminal, domain IV"/>
    <property type="match status" value="1"/>
</dbReference>
<comment type="caution">
    <text evidence="13">The sequence shown here is derived from an EMBL/GenBank/DDBJ whole genome shotgun (WGS) entry which is preliminary data.</text>
</comment>
<dbReference type="EMBL" id="BAER01000074">
    <property type="protein sequence ID" value="GAC33850.1"/>
    <property type="molecule type" value="Genomic_DNA"/>
</dbReference>
<protein>
    <recommendedName>
        <fullName evidence="11">Molybdopterin molybdenumtransferase</fullName>
        <ecNumber evidence="11">2.10.1.1</ecNumber>
    </recommendedName>
</protein>
<dbReference type="InterPro" id="IPR038987">
    <property type="entry name" value="MoeA-like"/>
</dbReference>
<dbReference type="UniPathway" id="UPA00344"/>
<dbReference type="InterPro" id="IPR001453">
    <property type="entry name" value="MoaB/Mog_dom"/>
</dbReference>
<accession>K7AEY6</accession>
<dbReference type="Gene3D" id="2.170.190.11">
    <property type="entry name" value="Molybdopterin biosynthesis moea protein, domain 3"/>
    <property type="match status" value="1"/>
</dbReference>
<feature type="domain" description="MoaB/Mog" evidence="12">
    <location>
        <begin position="197"/>
        <end position="334"/>
    </location>
</feature>
<dbReference type="Gene3D" id="3.40.980.10">
    <property type="entry name" value="MoaB/Mog-like domain"/>
    <property type="match status" value="1"/>
</dbReference>
<comment type="pathway">
    <text evidence="3 11">Cofactor biosynthesis; molybdopterin biosynthesis.</text>
</comment>
<evidence type="ECO:0000256" key="3">
    <source>
        <dbReference type="ARBA" id="ARBA00005046"/>
    </source>
</evidence>
<keyword evidence="6 11" id="KW-0808">Transferase</keyword>
<comment type="similarity">
    <text evidence="4 11">Belongs to the MoeA family.</text>
</comment>
<proteinExistence type="inferred from homology"/>
<dbReference type="FunFam" id="3.40.980.10:FF:000004">
    <property type="entry name" value="Molybdopterin molybdenumtransferase"/>
    <property type="match status" value="1"/>
</dbReference>
<evidence type="ECO:0000256" key="9">
    <source>
        <dbReference type="ARBA" id="ARBA00023150"/>
    </source>
</evidence>
<dbReference type="InterPro" id="IPR036425">
    <property type="entry name" value="MoaB/Mog-like_dom_sf"/>
</dbReference>
<dbReference type="FunFam" id="2.170.190.11:FF:000001">
    <property type="entry name" value="Molybdopterin molybdenumtransferase"/>
    <property type="match status" value="1"/>
</dbReference>
<comment type="function">
    <text evidence="2 11">Catalyzes the insertion of molybdate into adenylated molybdopterin with the concomitant release of AMP.</text>
</comment>
<evidence type="ECO:0000259" key="12">
    <source>
        <dbReference type="SMART" id="SM00852"/>
    </source>
</evidence>
<evidence type="ECO:0000256" key="2">
    <source>
        <dbReference type="ARBA" id="ARBA00002901"/>
    </source>
</evidence>
<dbReference type="EC" id="2.10.1.1" evidence="11"/>
<dbReference type="NCBIfam" id="TIGR00177">
    <property type="entry name" value="molyb_syn"/>
    <property type="match status" value="1"/>
</dbReference>
<dbReference type="PANTHER" id="PTHR10192:SF5">
    <property type="entry name" value="GEPHYRIN"/>
    <property type="match status" value="1"/>
</dbReference>
<dbReference type="InterPro" id="IPR005110">
    <property type="entry name" value="MoeA_linker/N"/>
</dbReference>
<evidence type="ECO:0000256" key="1">
    <source>
        <dbReference type="ARBA" id="ARBA00001946"/>
    </source>
</evidence>
<dbReference type="CDD" id="cd00887">
    <property type="entry name" value="MoeA"/>
    <property type="match status" value="1"/>
</dbReference>
<evidence type="ECO:0000256" key="6">
    <source>
        <dbReference type="ARBA" id="ARBA00022679"/>
    </source>
</evidence>
<comment type="cofactor">
    <cofactor evidence="1 11">
        <name>Mg(2+)</name>
        <dbReference type="ChEBI" id="CHEBI:18420"/>
    </cofactor>
</comment>
<keyword evidence="9 11" id="KW-0501">Molybdenum cofactor biosynthesis</keyword>
<keyword evidence="14" id="KW-1185">Reference proteome</keyword>
<dbReference type="Gene3D" id="3.90.105.10">
    <property type="entry name" value="Molybdopterin biosynthesis moea protein, domain 2"/>
    <property type="match status" value="1"/>
</dbReference>
<dbReference type="PANTHER" id="PTHR10192">
    <property type="entry name" value="MOLYBDOPTERIN BIOSYNTHESIS PROTEIN"/>
    <property type="match status" value="1"/>
</dbReference>
<dbReference type="STRING" id="1129793.GPLA_2957"/>
<name>K7AEY6_9ALTE</name>
<dbReference type="InterPro" id="IPR005111">
    <property type="entry name" value="MoeA_C_domain_IV"/>
</dbReference>